<dbReference type="AlphaFoldDB" id="A0A7Z9BMX6"/>
<dbReference type="SUPFAM" id="SSF46689">
    <property type="entry name" value="Homeodomain-like"/>
    <property type="match status" value="1"/>
</dbReference>
<name>A0A7Z9BMX6_9CYAN</name>
<evidence type="ECO:0000313" key="2">
    <source>
        <dbReference type="EMBL" id="VXD17842.1"/>
    </source>
</evidence>
<evidence type="ECO:0000259" key="1">
    <source>
        <dbReference type="Pfam" id="PF13592"/>
    </source>
</evidence>
<dbReference type="OrthoDB" id="484211at2"/>
<organism evidence="2 3">
    <name type="scientific">Planktothrix serta PCC 8927</name>
    <dbReference type="NCBI Taxonomy" id="671068"/>
    <lineage>
        <taxon>Bacteria</taxon>
        <taxon>Bacillati</taxon>
        <taxon>Cyanobacteriota</taxon>
        <taxon>Cyanophyceae</taxon>
        <taxon>Oscillatoriophycideae</taxon>
        <taxon>Oscillatoriales</taxon>
        <taxon>Microcoleaceae</taxon>
        <taxon>Planktothrix</taxon>
    </lineage>
</organism>
<comment type="caution">
    <text evidence="2">The sequence shown here is derived from an EMBL/GenBank/DDBJ whole genome shotgun (WGS) entry which is preliminary data.</text>
</comment>
<dbReference type="RefSeq" id="WP_083621431.1">
    <property type="nucleotide sequence ID" value="NZ_LR734869.1"/>
</dbReference>
<evidence type="ECO:0000313" key="3">
    <source>
        <dbReference type="Proteomes" id="UP000184550"/>
    </source>
</evidence>
<protein>
    <recommendedName>
        <fullName evidence="1">Winged helix-turn helix domain-containing protein</fullName>
    </recommendedName>
</protein>
<sequence>MCQSLYLKPLEWRCLNRDLQDPYLPKTYKQRIQIILLTDEGKTQSEICQLLGCSAMTARRWMLMTKQGKAEQWNNQPIGRPQKVNQDYLLRLEELLKHRPKEFGSKSEYWKAKSLAKQLKREFGVEISDRHINRLLKQRGLTLAEFNANLQGESTL</sequence>
<gene>
    <name evidence="2" type="ORF">PL8927_600137</name>
</gene>
<dbReference type="EMBL" id="CZCU02000136">
    <property type="protein sequence ID" value="VXD17842.1"/>
    <property type="molecule type" value="Genomic_DNA"/>
</dbReference>
<dbReference type="Pfam" id="PF13384">
    <property type="entry name" value="HTH_23"/>
    <property type="match status" value="1"/>
</dbReference>
<keyword evidence="3" id="KW-1185">Reference proteome</keyword>
<dbReference type="InterPro" id="IPR009057">
    <property type="entry name" value="Homeodomain-like_sf"/>
</dbReference>
<dbReference type="Pfam" id="PF13592">
    <property type="entry name" value="HTH_33"/>
    <property type="match status" value="1"/>
</dbReference>
<proteinExistence type="predicted"/>
<reference evidence="2" key="1">
    <citation type="submission" date="2019-10" db="EMBL/GenBank/DDBJ databases">
        <authorList>
            <consortium name="Genoscope - CEA"/>
            <person name="William W."/>
        </authorList>
    </citation>
    <scope>NUCLEOTIDE SEQUENCE [LARGE SCALE GENOMIC DNA]</scope>
    <source>
        <strain evidence="2">BBR_PRJEB10992</strain>
    </source>
</reference>
<accession>A0A7Z9BMX6</accession>
<dbReference type="Proteomes" id="UP000184550">
    <property type="component" value="Unassembled WGS sequence"/>
</dbReference>
<dbReference type="InterPro" id="IPR025959">
    <property type="entry name" value="Winged_HTH_dom"/>
</dbReference>
<feature type="domain" description="Winged helix-turn helix" evidence="1">
    <location>
        <begin position="108"/>
        <end position="142"/>
    </location>
</feature>